<feature type="transmembrane region" description="Helical" evidence="1">
    <location>
        <begin position="168"/>
        <end position="184"/>
    </location>
</feature>
<evidence type="ECO:0008006" key="4">
    <source>
        <dbReference type="Google" id="ProtNLM"/>
    </source>
</evidence>
<keyword evidence="1" id="KW-1133">Transmembrane helix</keyword>
<gene>
    <name evidence="2" type="ORF">H1P_1270008</name>
</gene>
<keyword evidence="1" id="KW-0812">Transmembrane</keyword>
<name>A0A563VKS5_9CYAN</name>
<feature type="transmembrane region" description="Helical" evidence="1">
    <location>
        <begin position="1226"/>
        <end position="1242"/>
    </location>
</feature>
<evidence type="ECO:0000313" key="2">
    <source>
        <dbReference type="EMBL" id="VEP11933.1"/>
    </source>
</evidence>
<feature type="transmembrane region" description="Helical" evidence="1">
    <location>
        <begin position="623"/>
        <end position="642"/>
    </location>
</feature>
<protein>
    <recommendedName>
        <fullName evidence="4">DUF2157 domain-containing protein</fullName>
    </recommendedName>
</protein>
<feature type="transmembrane region" description="Helical" evidence="1">
    <location>
        <begin position="912"/>
        <end position="931"/>
    </location>
</feature>
<feature type="transmembrane region" description="Helical" evidence="1">
    <location>
        <begin position="1174"/>
        <end position="1191"/>
    </location>
</feature>
<keyword evidence="1" id="KW-0472">Membrane</keyword>
<feature type="transmembrane region" description="Helical" evidence="1">
    <location>
        <begin position="725"/>
        <end position="743"/>
    </location>
</feature>
<organism evidence="2 3">
    <name type="scientific">Hyella patelloides LEGE 07179</name>
    <dbReference type="NCBI Taxonomy" id="945734"/>
    <lineage>
        <taxon>Bacteria</taxon>
        <taxon>Bacillati</taxon>
        <taxon>Cyanobacteriota</taxon>
        <taxon>Cyanophyceae</taxon>
        <taxon>Pleurocapsales</taxon>
        <taxon>Hyellaceae</taxon>
        <taxon>Hyella</taxon>
    </lineage>
</organism>
<accession>A0A563VKS5</accession>
<dbReference type="EMBL" id="CAACVJ010000032">
    <property type="protein sequence ID" value="VEP11933.1"/>
    <property type="molecule type" value="Genomic_DNA"/>
</dbReference>
<feature type="transmembrane region" description="Helical" evidence="1">
    <location>
        <begin position="943"/>
        <end position="961"/>
    </location>
</feature>
<dbReference type="OrthoDB" id="472871at2"/>
<feature type="transmembrane region" description="Helical" evidence="1">
    <location>
        <begin position="1297"/>
        <end position="1314"/>
    </location>
</feature>
<feature type="transmembrane region" description="Helical" evidence="1">
    <location>
        <begin position="836"/>
        <end position="854"/>
    </location>
</feature>
<feature type="transmembrane region" description="Helical" evidence="1">
    <location>
        <begin position="453"/>
        <end position="474"/>
    </location>
</feature>
<feature type="transmembrane region" description="Helical" evidence="1">
    <location>
        <begin position="507"/>
        <end position="524"/>
    </location>
</feature>
<feature type="transmembrane region" description="Helical" evidence="1">
    <location>
        <begin position="558"/>
        <end position="578"/>
    </location>
</feature>
<keyword evidence="3" id="KW-1185">Reference proteome</keyword>
<feature type="transmembrane region" description="Helical" evidence="1">
    <location>
        <begin position="357"/>
        <end position="376"/>
    </location>
</feature>
<feature type="transmembrane region" description="Helical" evidence="1">
    <location>
        <begin position="531"/>
        <end position="552"/>
    </location>
</feature>
<feature type="transmembrane region" description="Helical" evidence="1">
    <location>
        <begin position="295"/>
        <end position="316"/>
    </location>
</feature>
<sequence length="1336" mass="151338">MPPNDKRQKQYQDNPWLNLEIYVKNDRPELLQGLDQWIQLNLISEAQVKNICRQHLSCTLPAKQVVEAIAAIPENRQSISNENSEKVTTKPNVVTQLWQSFLDELSIRWLLFLGIFLVVVSSGVLAASQWNNFPRFGQYLILLIYSFSFWGIGFWSSQQDNLKLTSQTLKAIAVLLVPINFWAINKLGLGNNILEWLTIIVAFITLTGTTYLQFKPQRRNQYFLPFFLLFSYLHLAWQIDVIPIIAIYSGIISISLIHYFGLLSQQQYPTNKLLFLFTAWLLLLLRELLGNEILIPNYLLAIALFSWLLATIYLTIERKAKTLEPEENKQQAEQITPLTSSALEGNKSLTNAFLSKIFQIISIIILTGTWLGSLLAGLSQALFFWQTVGISALAIHLFSQRLTLYWRKRDLTAIFLIGLQTLYISKELIPLSLRSNALDLGIRISQTEYFPESVFGVTLFPYVILFVWIATWLYRHQKTSLASFAEGLTLILGIVLTYLSFSNPTWRSLNLLLSTITLGYVAWIRQPLRISLIYLTHLLGLVSLTNAISVIFPNLSQGVWGSILTLLMAAELGIYISFVKQPRIKSNFHYLFLLKQSCWYFGLLLGAISYSCFFSQIETNPTPGAFFWGLIWLINPGMLTLVAKYTRKIQQRRLATILSCTALISAQFLVIGQPITRFISLALAIALMLVNAFNLRHTIVTVIHVGFGVSLIASVLYSYATDWNWLVVGAVTILGLYQFRQYLQQTLDTPRFSYISQRIGHGILGVGTEPINGKLIRKYIKAADYWAIFLILLEILLLTILSLSISAFQIQTQYLLTIILVATAIVRRYRKQPNNLILYALVWLIELFVAGLIITTGGNYLTLAVANIILGLISLFLVGWLETTSSSWVSLNLMYIPLVYGILGIFPRLTYFNAYTGLLTFGAAIILINVNFDEPRTNLITKYFAFAGISIGIYELVIYQMQLSSGGSAADGLTILALVAAAIAFSYRLGAWWYRRRQQTAIFALNLSQVIMIAHIHWAISSILKILAAGIAIESATPRLISISIATSFCLGAYALIQGKDREPETTTTNTANDWWVYVGLVEIAATLVYSRLIISKLSLFDPLRVIFTCVVALAIYQIPWQNFGWRATPWRRTALIIPALMAVVTAEDISYLSLLATTIFYLRIAYHQKNLRWSYVSLGFINWGIVRLVWQYNTESIWLAGIISLSILYIAQFDPDFKTHRQQRHYIRLMGCIVLCVTALFYQDTGVIPSLISLGLIFSGLGLRIRAFLFTGTITLILTVIYQLIILVFTYSFLKWIVGLLAGVCLIVVAAGFEKQRKNLSNRLQNYSNKLHDWQ</sequence>
<feature type="transmembrane region" description="Helical" evidence="1">
    <location>
        <begin position="1106"/>
        <end position="1124"/>
    </location>
</feature>
<feature type="transmembrane region" description="Helical" evidence="1">
    <location>
        <begin position="1075"/>
        <end position="1094"/>
    </location>
</feature>
<dbReference type="Proteomes" id="UP000320055">
    <property type="component" value="Unassembled WGS sequence"/>
</dbReference>
<feature type="transmembrane region" description="Helical" evidence="1">
    <location>
        <begin position="109"/>
        <end position="130"/>
    </location>
</feature>
<feature type="transmembrane region" description="Helical" evidence="1">
    <location>
        <begin position="221"/>
        <end position="239"/>
    </location>
</feature>
<feature type="transmembrane region" description="Helical" evidence="1">
    <location>
        <begin position="785"/>
        <end position="805"/>
    </location>
</feature>
<proteinExistence type="predicted"/>
<feature type="transmembrane region" description="Helical" evidence="1">
    <location>
        <begin position="382"/>
        <end position="399"/>
    </location>
</feature>
<feature type="transmembrane region" description="Helical" evidence="1">
    <location>
        <begin position="888"/>
        <end position="906"/>
    </location>
</feature>
<feature type="transmembrane region" description="Helical" evidence="1">
    <location>
        <begin position="196"/>
        <end position="214"/>
    </location>
</feature>
<feature type="transmembrane region" description="Helical" evidence="1">
    <location>
        <begin position="273"/>
        <end position="289"/>
    </location>
</feature>
<feature type="transmembrane region" description="Helical" evidence="1">
    <location>
        <begin position="678"/>
        <end position="695"/>
    </location>
</feature>
<feature type="transmembrane region" description="Helical" evidence="1">
    <location>
        <begin position="1001"/>
        <end position="1020"/>
    </location>
</feature>
<feature type="transmembrane region" description="Helical" evidence="1">
    <location>
        <begin position="1197"/>
        <end position="1214"/>
    </location>
</feature>
<feature type="transmembrane region" description="Helical" evidence="1">
    <location>
        <begin position="411"/>
        <end position="433"/>
    </location>
</feature>
<evidence type="ECO:0000313" key="3">
    <source>
        <dbReference type="Proteomes" id="UP000320055"/>
    </source>
</evidence>
<feature type="transmembrane region" description="Helical" evidence="1">
    <location>
        <begin position="245"/>
        <end position="261"/>
    </location>
</feature>
<dbReference type="RefSeq" id="WP_144869771.1">
    <property type="nucleotide sequence ID" value="NZ_LR213880.1"/>
</dbReference>
<feature type="transmembrane region" description="Helical" evidence="1">
    <location>
        <begin position="598"/>
        <end position="617"/>
    </location>
</feature>
<feature type="transmembrane region" description="Helical" evidence="1">
    <location>
        <begin position="1269"/>
        <end position="1291"/>
    </location>
</feature>
<feature type="transmembrane region" description="Helical" evidence="1">
    <location>
        <begin position="1248"/>
        <end position="1264"/>
    </location>
</feature>
<reference evidence="2 3" key="1">
    <citation type="submission" date="2019-01" db="EMBL/GenBank/DDBJ databases">
        <authorList>
            <person name="Brito A."/>
        </authorList>
    </citation>
    <scope>NUCLEOTIDE SEQUENCE [LARGE SCALE GENOMIC DNA]</scope>
    <source>
        <strain evidence="2">1</strain>
    </source>
</reference>
<feature type="transmembrane region" description="Helical" evidence="1">
    <location>
        <begin position="973"/>
        <end position="994"/>
    </location>
</feature>
<feature type="transmembrane region" description="Helical" evidence="1">
    <location>
        <begin position="136"/>
        <end position="156"/>
    </location>
</feature>
<evidence type="ECO:0000256" key="1">
    <source>
        <dbReference type="SAM" id="Phobius"/>
    </source>
</evidence>
<feature type="transmembrane region" description="Helical" evidence="1">
    <location>
        <begin position="481"/>
        <end position="501"/>
    </location>
</feature>
<feature type="transmembrane region" description="Helical" evidence="1">
    <location>
        <begin position="860"/>
        <end position="881"/>
    </location>
</feature>
<feature type="transmembrane region" description="Helical" evidence="1">
    <location>
        <begin position="811"/>
        <end position="829"/>
    </location>
</feature>